<reference evidence="1" key="1">
    <citation type="submission" date="2022-04" db="EMBL/GenBank/DDBJ databases">
        <title>Genome of the entomopathogenic fungus Entomophthora muscae.</title>
        <authorList>
            <person name="Elya C."/>
            <person name="Lovett B.R."/>
            <person name="Lee E."/>
            <person name="Macias A.M."/>
            <person name="Hajek A.E."/>
            <person name="De Bivort B.L."/>
            <person name="Kasson M.T."/>
            <person name="De Fine Licht H.H."/>
            <person name="Stajich J.E."/>
        </authorList>
    </citation>
    <scope>NUCLEOTIDE SEQUENCE</scope>
    <source>
        <strain evidence="1">Berkeley</strain>
    </source>
</reference>
<name>A0ACC2SF36_9FUNG</name>
<organism evidence="1 2">
    <name type="scientific">Entomophthora muscae</name>
    <dbReference type="NCBI Taxonomy" id="34485"/>
    <lineage>
        <taxon>Eukaryota</taxon>
        <taxon>Fungi</taxon>
        <taxon>Fungi incertae sedis</taxon>
        <taxon>Zoopagomycota</taxon>
        <taxon>Entomophthoromycotina</taxon>
        <taxon>Entomophthoromycetes</taxon>
        <taxon>Entomophthorales</taxon>
        <taxon>Entomophthoraceae</taxon>
        <taxon>Entomophthora</taxon>
    </lineage>
</organism>
<accession>A0ACC2SF36</accession>
<dbReference type="EMBL" id="QTSX02005117">
    <property type="protein sequence ID" value="KAJ9060923.1"/>
    <property type="molecule type" value="Genomic_DNA"/>
</dbReference>
<gene>
    <name evidence="1" type="ORF">DSO57_1039628</name>
</gene>
<proteinExistence type="predicted"/>
<protein>
    <submittedName>
        <fullName evidence="1">Uncharacterized protein</fullName>
    </submittedName>
</protein>
<evidence type="ECO:0000313" key="2">
    <source>
        <dbReference type="Proteomes" id="UP001165960"/>
    </source>
</evidence>
<comment type="caution">
    <text evidence="1">The sequence shown here is derived from an EMBL/GenBank/DDBJ whole genome shotgun (WGS) entry which is preliminary data.</text>
</comment>
<sequence>MPPKPTTNTTSKAPKSMAAPAQARKTKATLSKQTPKEKTPAKTPTPSPKPEADSPNPPPLFLFLLPSDLQEDYIHSNDEDENERVSKNDFGDHGFEASEEEPILEWYLHAVANICNVNRQSIVLAVFPDSFPIMNKKGGAGFVKNGFLFTCNDQRKNMAHHHYQCDSPGCPAQLTTIGFTQVKELTIEHDCLGSDMILYYLMRWYLCKAIHLNKELTSTELVTHALLYLNEDQREEVGEKTRLQRYVTDQQSIDANIGVSARSIDELVLLEVQKTTMLGKPFLLHNNRQGSPNHILCFSTQEDLVRLLKCDTWFANGTFASCPKLFYQL</sequence>
<keyword evidence="2" id="KW-1185">Reference proteome</keyword>
<dbReference type="Proteomes" id="UP001165960">
    <property type="component" value="Unassembled WGS sequence"/>
</dbReference>
<evidence type="ECO:0000313" key="1">
    <source>
        <dbReference type="EMBL" id="KAJ9060923.1"/>
    </source>
</evidence>